<accession>A0A9P6GWZ8</accession>
<comment type="caution">
    <text evidence="1">The sequence shown here is derived from an EMBL/GenBank/DDBJ whole genome shotgun (WGS) entry which is preliminary data.</text>
</comment>
<evidence type="ECO:0000313" key="2">
    <source>
        <dbReference type="Proteomes" id="UP000740883"/>
    </source>
</evidence>
<protein>
    <submittedName>
        <fullName evidence="1">V-type proton ATPase subunit d</fullName>
    </submittedName>
</protein>
<dbReference type="Pfam" id="PF01992">
    <property type="entry name" value="vATP-synt_AC39"/>
    <property type="match status" value="1"/>
</dbReference>
<dbReference type="PANTHER" id="PTHR11028">
    <property type="entry name" value="VACUOLAR ATP SYNTHASE SUBUNIT AC39"/>
    <property type="match status" value="1"/>
</dbReference>
<dbReference type="Proteomes" id="UP000740883">
    <property type="component" value="Unassembled WGS sequence"/>
</dbReference>
<dbReference type="OrthoDB" id="10250083at2759"/>
<gene>
    <name evidence="1" type="primary">vatD-1</name>
    <name evidence="1" type="ORF">NGRA_2500</name>
</gene>
<dbReference type="InterPro" id="IPR016727">
    <property type="entry name" value="ATPase_V0-cplx_dsu"/>
</dbReference>
<name>A0A9P6GWZ8_9MICR</name>
<dbReference type="GO" id="GO:0033179">
    <property type="term" value="C:proton-transporting V-type ATPase, V0 domain"/>
    <property type="evidence" value="ECO:0007669"/>
    <property type="project" value="InterPro"/>
</dbReference>
<dbReference type="GO" id="GO:0046961">
    <property type="term" value="F:proton-transporting ATPase activity, rotational mechanism"/>
    <property type="evidence" value="ECO:0007669"/>
    <property type="project" value="InterPro"/>
</dbReference>
<dbReference type="AlphaFoldDB" id="A0A9P6GWZ8"/>
<dbReference type="EMBL" id="SBJO01000286">
    <property type="protein sequence ID" value="KAF9761643.1"/>
    <property type="molecule type" value="Genomic_DNA"/>
</dbReference>
<dbReference type="SUPFAM" id="SSF103486">
    <property type="entry name" value="V-type ATP synthase subunit C"/>
    <property type="match status" value="1"/>
</dbReference>
<keyword evidence="2" id="KW-1185">Reference proteome</keyword>
<proteinExistence type="predicted"/>
<organism evidence="1 2">
    <name type="scientific">Nosema granulosis</name>
    <dbReference type="NCBI Taxonomy" id="83296"/>
    <lineage>
        <taxon>Eukaryota</taxon>
        <taxon>Fungi</taxon>
        <taxon>Fungi incertae sedis</taxon>
        <taxon>Microsporidia</taxon>
        <taxon>Nosematidae</taxon>
        <taxon>Nosema</taxon>
    </lineage>
</organism>
<dbReference type="InterPro" id="IPR002843">
    <property type="entry name" value="ATPase_V0-cplx_csu/dsu"/>
</dbReference>
<dbReference type="InterPro" id="IPR036079">
    <property type="entry name" value="ATPase_csu/dsu_sf"/>
</dbReference>
<sequence length="334" mass="39950">MHQTYLNMLKYGYVVSEINGKANVLLGEADYNSLKQCENTEEIAIKLMKNYKYISEDMEMSKNEIKKRLTKTLIDEFNSFVYIDDPVLNIIMDYYIDFHKIHNFFMLLQSKAVDPELDKAFSKIEIGDFDALKTLKFSKDMNDVQKYCVENSFLKKYYYRIKWQPEFKDNNFQLSQALFFKYHIEETYCKLEKHDLFIGDIFKVEADRYIVDLTLNTFCSEDIKGRERRKLYPKIYTMDEATVEALSEVDSQEDLKNIVSSKYNFRGDLFSGLIQREIDIYNESFKMFNDISCMYAYFKLKEQEIRNILWIIECVSMNRRETIDNIIVLKKVEK</sequence>
<reference evidence="1 2" key="1">
    <citation type="journal article" date="2020" name="Genome Biol. Evol.">
        <title>Comparative genomics of strictly vertically transmitted, feminizing microsporidia endosymbionts of amphipod crustaceans.</title>
        <authorList>
            <person name="Cormier A."/>
            <person name="Chebbi M.A."/>
            <person name="Giraud I."/>
            <person name="Wattier R."/>
            <person name="Teixeira M."/>
            <person name="Gilbert C."/>
            <person name="Rigaud T."/>
            <person name="Cordaux R."/>
        </authorList>
    </citation>
    <scope>NUCLEOTIDE SEQUENCE [LARGE SCALE GENOMIC DNA]</scope>
    <source>
        <strain evidence="1 2">Ou3-Ou53</strain>
    </source>
</reference>
<evidence type="ECO:0000313" key="1">
    <source>
        <dbReference type="EMBL" id="KAF9761643.1"/>
    </source>
</evidence>